<dbReference type="EMBL" id="PIPL01000001">
    <property type="protein sequence ID" value="RUO25614.1"/>
    <property type="molecule type" value="Genomic_DNA"/>
</dbReference>
<comment type="caution">
    <text evidence="9">The sequence shown here is derived from an EMBL/GenBank/DDBJ whole genome shotgun (WGS) entry which is preliminary data.</text>
</comment>
<dbReference type="GO" id="GO:0050660">
    <property type="term" value="F:flavin adenine dinucleotide binding"/>
    <property type="evidence" value="ECO:0007669"/>
    <property type="project" value="InterPro"/>
</dbReference>
<dbReference type="PROSITE" id="PS00623">
    <property type="entry name" value="GMC_OXRED_1"/>
    <property type="match status" value="1"/>
</dbReference>
<keyword evidence="4 5" id="KW-0274">FAD</keyword>
<dbReference type="PANTHER" id="PTHR11552:SF147">
    <property type="entry name" value="CHOLINE DEHYDROGENASE, MITOCHONDRIAL"/>
    <property type="match status" value="1"/>
</dbReference>
<dbReference type="OrthoDB" id="9785276at2"/>
<dbReference type="Gene3D" id="3.50.50.60">
    <property type="entry name" value="FAD/NAD(P)-binding domain"/>
    <property type="match status" value="1"/>
</dbReference>
<evidence type="ECO:0000259" key="8">
    <source>
        <dbReference type="PROSITE" id="PS00624"/>
    </source>
</evidence>
<name>A0A432W6A9_9GAMM</name>
<feature type="domain" description="Glucose-methanol-choline oxidoreductase N-terminal" evidence="7">
    <location>
        <begin position="84"/>
        <end position="107"/>
    </location>
</feature>
<dbReference type="SUPFAM" id="SSF54373">
    <property type="entry name" value="FAD-linked reductases, C-terminal domain"/>
    <property type="match status" value="1"/>
</dbReference>
<keyword evidence="10" id="KW-1185">Reference proteome</keyword>
<evidence type="ECO:0000256" key="3">
    <source>
        <dbReference type="ARBA" id="ARBA00022630"/>
    </source>
</evidence>
<evidence type="ECO:0000313" key="10">
    <source>
        <dbReference type="Proteomes" id="UP000288293"/>
    </source>
</evidence>
<accession>A0A432W6A9</accession>
<comment type="similarity">
    <text evidence="2 6">Belongs to the GMC oxidoreductase family.</text>
</comment>
<dbReference type="Pfam" id="PF00732">
    <property type="entry name" value="GMC_oxred_N"/>
    <property type="match status" value="1"/>
</dbReference>
<dbReference type="GO" id="GO:0016614">
    <property type="term" value="F:oxidoreductase activity, acting on CH-OH group of donors"/>
    <property type="evidence" value="ECO:0007669"/>
    <property type="project" value="InterPro"/>
</dbReference>
<keyword evidence="3 6" id="KW-0285">Flavoprotein</keyword>
<evidence type="ECO:0000313" key="9">
    <source>
        <dbReference type="EMBL" id="RUO25614.1"/>
    </source>
</evidence>
<evidence type="ECO:0000256" key="6">
    <source>
        <dbReference type="RuleBase" id="RU003968"/>
    </source>
</evidence>
<dbReference type="RefSeq" id="WP_126802361.1">
    <property type="nucleotide sequence ID" value="NZ_PIPL01000001.1"/>
</dbReference>
<dbReference type="AlphaFoldDB" id="A0A432W6A9"/>
<sequence length="534" mass="58793">MQPTIYDYIIVGAGSAGCVLANRLTACGRFNVLLVEAGPEPASWFSTTPAGFARFMFGRKYNWHYFSKPVADIRHGEPIFTPRGKMVGGSGAVNAMIYIRGHASDYDAWAEAGNKGWGFEDMLPYFKKAECNQRGSDHWHSNQGPLKVSDVDIAFAPSFSFMQACQQQGLPFNPDFNGPELAGYGPYQFTWHNGRRFGARQAYLDPVRSRPNLSVMSDTLVSRVLLENNRATGIICKNGQVFSTRREVILSGGTFNSPQLLMLSGIGPAKQLLKHGIELIHDLPGVGENLQEHADASVMVSCKSFAGISLNPFSLAMRLPALWQYWRKRKGLLSSAISETGAFCFSNEQLKVPDIQLHFMPALYDNSGRNLKLAMQQGFSCHFCLLRPKSRGTVRLSGKQITQPPLIDYNFLDHKDDIKALLSGFRLARSIMQQPAFSAFRVKEIHPGNGLQSDEDLLNALKSRLGLIYHPVGTCKMGADNMAVVDDQLRVHGLHNLRVIDASIIPTLISGNTNAPTIALAEKAADLILSSITA</sequence>
<evidence type="ECO:0000256" key="4">
    <source>
        <dbReference type="ARBA" id="ARBA00022827"/>
    </source>
</evidence>
<dbReference type="PROSITE" id="PS00624">
    <property type="entry name" value="GMC_OXRED_2"/>
    <property type="match status" value="1"/>
</dbReference>
<dbReference type="InterPro" id="IPR000172">
    <property type="entry name" value="GMC_OxRdtase_N"/>
</dbReference>
<gene>
    <name evidence="9" type="ORF">CWE09_02465</name>
</gene>
<feature type="binding site" evidence="5">
    <location>
        <position position="221"/>
    </location>
    <ligand>
        <name>FAD</name>
        <dbReference type="ChEBI" id="CHEBI:57692"/>
    </ligand>
</feature>
<evidence type="ECO:0000256" key="1">
    <source>
        <dbReference type="ARBA" id="ARBA00001974"/>
    </source>
</evidence>
<dbReference type="PANTHER" id="PTHR11552">
    <property type="entry name" value="GLUCOSE-METHANOL-CHOLINE GMC OXIDOREDUCTASE"/>
    <property type="match status" value="1"/>
</dbReference>
<evidence type="ECO:0000256" key="5">
    <source>
        <dbReference type="PIRSR" id="PIRSR000137-2"/>
    </source>
</evidence>
<dbReference type="SUPFAM" id="SSF51905">
    <property type="entry name" value="FAD/NAD(P)-binding domain"/>
    <property type="match status" value="1"/>
</dbReference>
<evidence type="ECO:0000259" key="7">
    <source>
        <dbReference type="PROSITE" id="PS00623"/>
    </source>
</evidence>
<dbReference type="InterPro" id="IPR036188">
    <property type="entry name" value="FAD/NAD-bd_sf"/>
</dbReference>
<dbReference type="Gene3D" id="3.30.560.10">
    <property type="entry name" value="Glucose Oxidase, domain 3"/>
    <property type="match status" value="1"/>
</dbReference>
<organism evidence="9 10">
    <name type="scientific">Aliidiomarina minuta</name>
    <dbReference type="NCBI Taxonomy" id="880057"/>
    <lineage>
        <taxon>Bacteria</taxon>
        <taxon>Pseudomonadati</taxon>
        <taxon>Pseudomonadota</taxon>
        <taxon>Gammaproteobacteria</taxon>
        <taxon>Alteromonadales</taxon>
        <taxon>Idiomarinaceae</taxon>
        <taxon>Aliidiomarina</taxon>
    </lineage>
</organism>
<dbReference type="PIRSF" id="PIRSF000137">
    <property type="entry name" value="Alcohol_oxidase"/>
    <property type="match status" value="1"/>
</dbReference>
<dbReference type="Pfam" id="PF05199">
    <property type="entry name" value="GMC_oxred_C"/>
    <property type="match status" value="1"/>
</dbReference>
<dbReference type="Proteomes" id="UP000288293">
    <property type="component" value="Unassembled WGS sequence"/>
</dbReference>
<dbReference type="InterPro" id="IPR012132">
    <property type="entry name" value="GMC_OxRdtase"/>
</dbReference>
<proteinExistence type="inferred from homology"/>
<evidence type="ECO:0000256" key="2">
    <source>
        <dbReference type="ARBA" id="ARBA00010790"/>
    </source>
</evidence>
<feature type="domain" description="Glucose-methanol-choline oxidoreductase N-terminal" evidence="8">
    <location>
        <begin position="253"/>
        <end position="267"/>
    </location>
</feature>
<protein>
    <submittedName>
        <fullName evidence="9">GMC oxidoreductase</fullName>
    </submittedName>
</protein>
<dbReference type="InterPro" id="IPR007867">
    <property type="entry name" value="GMC_OxRtase_C"/>
</dbReference>
<reference evidence="9 10" key="1">
    <citation type="journal article" date="2011" name="Front. Microbiol.">
        <title>Genomic signatures of strain selection and enhancement in Bacillus atrophaeus var. globigii, a historical biowarfare simulant.</title>
        <authorList>
            <person name="Gibbons H.S."/>
            <person name="Broomall S.M."/>
            <person name="McNew L.A."/>
            <person name="Daligault H."/>
            <person name="Chapman C."/>
            <person name="Bruce D."/>
            <person name="Karavis M."/>
            <person name="Krepps M."/>
            <person name="McGregor P.A."/>
            <person name="Hong C."/>
            <person name="Park K.H."/>
            <person name="Akmal A."/>
            <person name="Feldman A."/>
            <person name="Lin J.S."/>
            <person name="Chang W.E."/>
            <person name="Higgs B.W."/>
            <person name="Demirev P."/>
            <person name="Lindquist J."/>
            <person name="Liem A."/>
            <person name="Fochler E."/>
            <person name="Read T.D."/>
            <person name="Tapia R."/>
            <person name="Johnson S."/>
            <person name="Bishop-Lilly K.A."/>
            <person name="Detter C."/>
            <person name="Han C."/>
            <person name="Sozhamannan S."/>
            <person name="Rosenzweig C.N."/>
            <person name="Skowronski E.W."/>
        </authorList>
    </citation>
    <scope>NUCLEOTIDE SEQUENCE [LARGE SCALE GENOMIC DNA]</scope>
    <source>
        <strain evidence="9 10">MLST1</strain>
    </source>
</reference>
<comment type="cofactor">
    <cofactor evidence="1 5">
        <name>FAD</name>
        <dbReference type="ChEBI" id="CHEBI:57692"/>
    </cofactor>
</comment>